<dbReference type="InterPro" id="IPR020471">
    <property type="entry name" value="AKR"/>
</dbReference>
<dbReference type="RefSeq" id="WP_007126454.1">
    <property type="nucleotide sequence ID" value="NZ_AZFO01000001.1"/>
</dbReference>
<dbReference type="HOGENOM" id="CLU_1203572_0_0_9"/>
<dbReference type="STRING" id="525365.HMPREF0548_0264"/>
<organism evidence="5 6">
    <name type="scientific">Lactobacillus ultunensis DSM 16047</name>
    <dbReference type="NCBI Taxonomy" id="525365"/>
    <lineage>
        <taxon>Bacteria</taxon>
        <taxon>Bacillati</taxon>
        <taxon>Bacillota</taxon>
        <taxon>Bacilli</taxon>
        <taxon>Lactobacillales</taxon>
        <taxon>Lactobacillaceae</taxon>
        <taxon>Lactobacillus</taxon>
    </lineage>
</organism>
<evidence type="ECO:0000256" key="3">
    <source>
        <dbReference type="ARBA" id="ARBA00023002"/>
    </source>
</evidence>
<keyword evidence="2" id="KW-0521">NADP</keyword>
<dbReference type="InterPro" id="IPR036812">
    <property type="entry name" value="NAD(P)_OxRdtase_dom_sf"/>
</dbReference>
<evidence type="ECO:0000313" key="6">
    <source>
        <dbReference type="Proteomes" id="UP000005583"/>
    </source>
</evidence>
<dbReference type="SUPFAM" id="SSF51430">
    <property type="entry name" value="NAD(P)-linked oxidoreductase"/>
    <property type="match status" value="1"/>
</dbReference>
<dbReference type="PATRIC" id="fig|525365.8.peg.126"/>
<comment type="similarity">
    <text evidence="1">Belongs to the aldo/keto reductase family.</text>
</comment>
<evidence type="ECO:0000256" key="1">
    <source>
        <dbReference type="ARBA" id="ARBA00007905"/>
    </source>
</evidence>
<accession>C2EKU6</accession>
<proteinExistence type="inferred from homology"/>
<dbReference type="Pfam" id="PF00248">
    <property type="entry name" value="Aldo_ket_red"/>
    <property type="match status" value="1"/>
</dbReference>
<evidence type="ECO:0000313" key="5">
    <source>
        <dbReference type="EMBL" id="EEJ72803.1"/>
    </source>
</evidence>
<feature type="domain" description="NADP-dependent oxidoreductase" evidence="4">
    <location>
        <begin position="68"/>
        <end position="152"/>
    </location>
</feature>
<gene>
    <name evidence="5" type="ORF">HMPREF0548_0264</name>
</gene>
<reference evidence="5 6" key="1">
    <citation type="submission" date="2009-01" db="EMBL/GenBank/DDBJ databases">
        <authorList>
            <person name="Qin X."/>
            <person name="Bachman B."/>
            <person name="Battles P."/>
            <person name="Bell A."/>
            <person name="Bess C."/>
            <person name="Bickham C."/>
            <person name="Chaboub L."/>
            <person name="Chen D."/>
            <person name="Coyle M."/>
            <person name="Deiros D.R."/>
            <person name="Dinh H."/>
            <person name="Forbes L."/>
            <person name="Fowler G."/>
            <person name="Francisco L."/>
            <person name="Fu Q."/>
            <person name="Gubbala S."/>
            <person name="Hale W."/>
            <person name="Han Y."/>
            <person name="Hemphill L."/>
            <person name="Highlander S.K."/>
            <person name="Hirani K."/>
            <person name="Hogues M."/>
            <person name="Jackson L."/>
            <person name="Jakkamsetti A."/>
            <person name="Javaid M."/>
            <person name="Jiang H."/>
            <person name="Korchina V."/>
            <person name="Kovar C."/>
            <person name="Lara F."/>
            <person name="Lee S."/>
            <person name="Mata R."/>
            <person name="Mathew T."/>
            <person name="Moen C."/>
            <person name="Morales K."/>
            <person name="Munidasa M."/>
            <person name="Nazareth L."/>
            <person name="Ngo R."/>
            <person name="Nguyen L."/>
            <person name="Okwuonu G."/>
            <person name="Ongeri F."/>
            <person name="Patil S."/>
            <person name="Petrosino J."/>
            <person name="Pham C."/>
            <person name="Pham P."/>
            <person name="Pu L.-L."/>
            <person name="Puazo M."/>
            <person name="Raj R."/>
            <person name="Reid J."/>
            <person name="Rouhana J."/>
            <person name="Saada N."/>
            <person name="Shang Y."/>
            <person name="Simmons D."/>
            <person name="Thornton R."/>
            <person name="Warren J."/>
            <person name="Weissenberger G."/>
            <person name="Zhang J."/>
            <person name="Zhang L."/>
            <person name="Zhou C."/>
            <person name="Zhu D."/>
            <person name="Muzny D."/>
            <person name="Worley K."/>
            <person name="Gibbs R."/>
        </authorList>
    </citation>
    <scope>NUCLEOTIDE SEQUENCE [LARGE SCALE GENOMIC DNA]</scope>
    <source>
        <strain evidence="5 6">DSM 16047</strain>
    </source>
</reference>
<dbReference type="PANTHER" id="PTHR43827">
    <property type="entry name" value="2,5-DIKETO-D-GLUCONIC ACID REDUCTASE"/>
    <property type="match status" value="1"/>
</dbReference>
<dbReference type="GO" id="GO:0016616">
    <property type="term" value="F:oxidoreductase activity, acting on the CH-OH group of donors, NAD or NADP as acceptor"/>
    <property type="evidence" value="ECO:0007669"/>
    <property type="project" value="UniProtKB-ARBA"/>
</dbReference>
<evidence type="ECO:0000256" key="2">
    <source>
        <dbReference type="ARBA" id="ARBA00022857"/>
    </source>
</evidence>
<dbReference type="PANTHER" id="PTHR43827:SF3">
    <property type="entry name" value="NADP-DEPENDENT OXIDOREDUCTASE DOMAIN-CONTAINING PROTEIN"/>
    <property type="match status" value="1"/>
</dbReference>
<dbReference type="OrthoDB" id="2309561at2"/>
<dbReference type="Gene3D" id="3.20.20.100">
    <property type="entry name" value="NADP-dependent oxidoreductase domain"/>
    <property type="match status" value="1"/>
</dbReference>
<dbReference type="EMBL" id="ACGU01000014">
    <property type="protein sequence ID" value="EEJ72803.1"/>
    <property type="molecule type" value="Genomic_DNA"/>
</dbReference>
<sequence length="235" mass="26403">MSLLDEAVVLNDGSLMPKVGVIADNEDSVAKAVDAGYRLVDCPTGKKINLDEISPQLYVEIQISEEIKTREEMRDSFKNIRHNIVSNHADLCLLRLSDDMDRNKKVWQELEQLKIQGWVKTLGLVNATSDDLADLLKNAKVKPSVVQINYEDPTLINMARKNKMQVEMQVEGDIDALAELADNYKTSSLELVMRYFNQKGIVPLINAEDIIKNPKSDFTIKPNDLATIGQLFASK</sequence>
<name>C2EKU6_9LACO</name>
<dbReference type="Proteomes" id="UP000005583">
    <property type="component" value="Unassembled WGS sequence"/>
</dbReference>
<keyword evidence="3" id="KW-0560">Oxidoreductase</keyword>
<dbReference type="eggNOG" id="COG0656">
    <property type="taxonomic scope" value="Bacteria"/>
</dbReference>
<comment type="caution">
    <text evidence="5">The sequence shown here is derived from an EMBL/GenBank/DDBJ whole genome shotgun (WGS) entry which is preliminary data.</text>
</comment>
<keyword evidence="6" id="KW-1185">Reference proteome</keyword>
<evidence type="ECO:0000259" key="4">
    <source>
        <dbReference type="Pfam" id="PF00248"/>
    </source>
</evidence>
<dbReference type="AlphaFoldDB" id="C2EKU6"/>
<protein>
    <submittedName>
        <fullName evidence="5">Oxidoreductase, aldo/keto reductase family protein</fullName>
    </submittedName>
</protein>
<dbReference type="InterPro" id="IPR023210">
    <property type="entry name" value="NADP_OxRdtase_dom"/>
</dbReference>